<gene>
    <name evidence="4" type="ORF">DX873_16075</name>
</gene>
<evidence type="ECO:0000313" key="5">
    <source>
        <dbReference type="Proteomes" id="UP000261828"/>
    </source>
</evidence>
<reference evidence="4 5" key="1">
    <citation type="submission" date="2018-08" db="EMBL/GenBank/DDBJ databases">
        <title>Muricauda nanhaiensis sp. nov., isolated from seawater of the South China Sea.</title>
        <authorList>
            <person name="Dang Y."/>
        </authorList>
    </citation>
    <scope>NUCLEOTIDE SEQUENCE [LARGE SCALE GENOMIC DNA]</scope>
    <source>
        <strain evidence="4 5">SM1704</strain>
    </source>
</reference>
<dbReference type="CDD" id="cd06464">
    <property type="entry name" value="ACD_sHsps-like"/>
    <property type="match status" value="1"/>
</dbReference>
<dbReference type="InterPro" id="IPR008978">
    <property type="entry name" value="HSP20-like_chaperone"/>
</dbReference>
<name>A0A371JLU6_9FLAO</name>
<dbReference type="SUPFAM" id="SSF49764">
    <property type="entry name" value="HSP20-like chaperones"/>
    <property type="match status" value="1"/>
</dbReference>
<evidence type="ECO:0000259" key="3">
    <source>
        <dbReference type="PROSITE" id="PS01031"/>
    </source>
</evidence>
<keyword evidence="5" id="KW-1185">Reference proteome</keyword>
<dbReference type="EMBL" id="QTJX01000005">
    <property type="protein sequence ID" value="RDY58046.1"/>
    <property type="molecule type" value="Genomic_DNA"/>
</dbReference>
<organism evidence="4 5">
    <name type="scientific">Flagellimonas nanhaiensis</name>
    <dbReference type="NCBI Taxonomy" id="2292706"/>
    <lineage>
        <taxon>Bacteria</taxon>
        <taxon>Pseudomonadati</taxon>
        <taxon>Bacteroidota</taxon>
        <taxon>Flavobacteriia</taxon>
        <taxon>Flavobacteriales</taxon>
        <taxon>Flavobacteriaceae</taxon>
        <taxon>Flagellimonas</taxon>
    </lineage>
</organism>
<dbReference type="PROSITE" id="PS01031">
    <property type="entry name" value="SHSP"/>
    <property type="match status" value="1"/>
</dbReference>
<protein>
    <submittedName>
        <fullName evidence="4">Hsp20/alpha crystallin family protein</fullName>
    </submittedName>
</protein>
<dbReference type="Pfam" id="PF00011">
    <property type="entry name" value="HSP20"/>
    <property type="match status" value="1"/>
</dbReference>
<accession>A0A371JLU6</accession>
<comment type="caution">
    <text evidence="4">The sequence shown here is derived from an EMBL/GenBank/DDBJ whole genome shotgun (WGS) entry which is preliminary data.</text>
</comment>
<dbReference type="PANTHER" id="PTHR11527">
    <property type="entry name" value="HEAT-SHOCK PROTEIN 20 FAMILY MEMBER"/>
    <property type="match status" value="1"/>
</dbReference>
<dbReference type="InterPro" id="IPR002068">
    <property type="entry name" value="A-crystallin/Hsp20_dom"/>
</dbReference>
<dbReference type="InterPro" id="IPR031107">
    <property type="entry name" value="Small_HSP"/>
</dbReference>
<sequence>MSLVKLKGKRFPWNESLIDFFNRDTFIDDDFFNLEKSLPSMNVKEHDGDFEIEIAAPGFEKKDFEITMKDDVLEVSAKKSKEETEKDEEYTRREFNYNAFTRTMQLPNSVDQTKDVKATYENGILSLNLLKKDGAMENPKKIIEVV</sequence>
<dbReference type="RefSeq" id="WP_116185516.1">
    <property type="nucleotide sequence ID" value="NZ_QTJX01000005.1"/>
</dbReference>
<evidence type="ECO:0000256" key="2">
    <source>
        <dbReference type="RuleBase" id="RU003616"/>
    </source>
</evidence>
<feature type="domain" description="SHSP" evidence="3">
    <location>
        <begin position="32"/>
        <end position="146"/>
    </location>
</feature>
<dbReference type="Proteomes" id="UP000261828">
    <property type="component" value="Unassembled WGS sequence"/>
</dbReference>
<dbReference type="Gene3D" id="2.60.40.790">
    <property type="match status" value="1"/>
</dbReference>
<dbReference type="AlphaFoldDB" id="A0A371JLU6"/>
<evidence type="ECO:0000313" key="4">
    <source>
        <dbReference type="EMBL" id="RDY58046.1"/>
    </source>
</evidence>
<evidence type="ECO:0000256" key="1">
    <source>
        <dbReference type="PROSITE-ProRule" id="PRU00285"/>
    </source>
</evidence>
<dbReference type="OrthoDB" id="9814487at2"/>
<proteinExistence type="inferred from homology"/>
<comment type="similarity">
    <text evidence="1 2">Belongs to the small heat shock protein (HSP20) family.</text>
</comment>